<evidence type="ECO:0000256" key="1">
    <source>
        <dbReference type="SAM" id="SignalP"/>
    </source>
</evidence>
<dbReference type="RefSeq" id="WP_068839242.1">
    <property type="nucleotide sequence ID" value="NZ_BMXC01000001.1"/>
</dbReference>
<dbReference type="CDD" id="cd11669">
    <property type="entry name" value="TTHB210-like"/>
    <property type="match status" value="1"/>
</dbReference>
<dbReference type="AlphaFoldDB" id="A0A1I7FJH4"/>
<feature type="chain" id="PRO_5010224359" description="DUF5602 domain-containing protein" evidence="1">
    <location>
        <begin position="20"/>
        <end position="275"/>
    </location>
</feature>
<keyword evidence="3" id="KW-1185">Reference proteome</keyword>
<evidence type="ECO:0000313" key="2">
    <source>
        <dbReference type="EMBL" id="SFU36327.1"/>
    </source>
</evidence>
<organism evidence="2 3">
    <name type="scientific">Pontibacter akesuensis</name>
    <dbReference type="NCBI Taxonomy" id="388950"/>
    <lineage>
        <taxon>Bacteria</taxon>
        <taxon>Pseudomonadati</taxon>
        <taxon>Bacteroidota</taxon>
        <taxon>Cytophagia</taxon>
        <taxon>Cytophagales</taxon>
        <taxon>Hymenobacteraceae</taxon>
        <taxon>Pontibacter</taxon>
    </lineage>
</organism>
<name>A0A1I7FJH4_9BACT</name>
<protein>
    <recommendedName>
        <fullName evidence="4">DUF5602 domain-containing protein</fullName>
    </recommendedName>
</protein>
<accession>A0A1I7FJH4</accession>
<reference evidence="3" key="1">
    <citation type="submission" date="2016-10" db="EMBL/GenBank/DDBJ databases">
        <authorList>
            <person name="Varghese N."/>
        </authorList>
    </citation>
    <scope>NUCLEOTIDE SEQUENCE [LARGE SCALE GENOMIC DNA]</scope>
    <source>
        <strain evidence="3">DSM 18820</strain>
    </source>
</reference>
<evidence type="ECO:0000313" key="3">
    <source>
        <dbReference type="Proteomes" id="UP000182491"/>
    </source>
</evidence>
<dbReference type="InterPro" id="IPR033786">
    <property type="entry name" value="TTHB210-like"/>
</dbReference>
<gene>
    <name evidence="2" type="ORF">SAMN04487941_0248</name>
</gene>
<evidence type="ECO:0008006" key="4">
    <source>
        <dbReference type="Google" id="ProtNLM"/>
    </source>
</evidence>
<dbReference type="STRING" id="388950.GCA_001611675_03386"/>
<dbReference type="Proteomes" id="UP000182491">
    <property type="component" value="Unassembled WGS sequence"/>
</dbReference>
<dbReference type="OrthoDB" id="2867208at2"/>
<proteinExistence type="predicted"/>
<keyword evidence="1" id="KW-0732">Signal</keyword>
<feature type="signal peptide" evidence="1">
    <location>
        <begin position="1"/>
        <end position="19"/>
    </location>
</feature>
<dbReference type="PROSITE" id="PS51257">
    <property type="entry name" value="PROKAR_LIPOPROTEIN"/>
    <property type="match status" value="1"/>
</dbReference>
<dbReference type="EMBL" id="FPCA01000001">
    <property type="protein sequence ID" value="SFU36327.1"/>
    <property type="molecule type" value="Genomic_DNA"/>
</dbReference>
<sequence length="275" mass="30509">MTKVWTRGYKLLGMFVALALFGCESQEDVQPGSMQSSLEQEQKKVKTTVYYGPLTAYLGGTARTWVEVVNGKPIAIGIELSEDVLVNLPEEMGEFVLKLPGQAHSTGIKTIMVGWNPMGHDPEGVYTIPHFDFHFYTITHGQIKQITGGVDEGAYTLQEKGIFPAVYTFGPVPFAVPHMGVHWSDITSPEFSPAGFSKTFIYGSNKDRVTFLEPMITLAYLRSLGANQSVETPIPSLLRYEDPGYYPESYTVTYDAASGTYSIALTDLIWHNRNK</sequence>